<organism evidence="2">
    <name type="scientific">Tetraselmis virus 1</name>
    <dbReference type="NCBI Taxonomy" id="2060617"/>
    <lineage>
        <taxon>Viruses</taxon>
        <taxon>Varidnaviria</taxon>
        <taxon>Bamfordvirae</taxon>
        <taxon>Nucleocytoviricota</taxon>
        <taxon>Megaviricetes</taxon>
        <taxon>Imitervirales</taxon>
        <taxon>Allomimiviridae</taxon>
        <taxon>Oceanusvirus</taxon>
        <taxon>Oceanusvirus kaneohense</taxon>
    </lineage>
</organism>
<keyword evidence="1" id="KW-0472">Membrane</keyword>
<keyword evidence="1" id="KW-0812">Transmembrane</keyword>
<evidence type="ECO:0000313" key="2">
    <source>
        <dbReference type="EMBL" id="AUF82618.1"/>
    </source>
</evidence>
<accession>A0A2P0VNY2</accession>
<feature type="transmembrane region" description="Helical" evidence="1">
    <location>
        <begin position="6"/>
        <end position="24"/>
    </location>
</feature>
<feature type="transmembrane region" description="Helical" evidence="1">
    <location>
        <begin position="100"/>
        <end position="121"/>
    </location>
</feature>
<sequence length="154" mass="16609">MDRDDTIRAFGVLLILAQSGWIISSFHSSAIPLNGLTSELKTYKYIALGMNVVTMILALRSISNSSSQLDNYVAGAALISTGTTAAYASKLRQSSVIAKMGYGAALFTLSSALAIISLSYIRTRVSLPVCVLVDDPESPDSCCFKDYELVYYDN</sequence>
<keyword evidence="1" id="KW-1133">Transmembrane helix</keyword>
<feature type="transmembrane region" description="Helical" evidence="1">
    <location>
        <begin position="69"/>
        <end position="88"/>
    </location>
</feature>
<name>A0A2P0VNY2_9VIRU</name>
<dbReference type="EMBL" id="KY322437">
    <property type="protein sequence ID" value="AUF82618.1"/>
    <property type="molecule type" value="Genomic_DNA"/>
</dbReference>
<proteinExistence type="predicted"/>
<keyword evidence="3" id="KW-1185">Reference proteome</keyword>
<evidence type="ECO:0000313" key="3">
    <source>
        <dbReference type="Proteomes" id="UP000244773"/>
    </source>
</evidence>
<feature type="transmembrane region" description="Helical" evidence="1">
    <location>
        <begin position="45"/>
        <end position="63"/>
    </location>
</feature>
<gene>
    <name evidence="2" type="ORF">TetV_536</name>
</gene>
<evidence type="ECO:0000256" key="1">
    <source>
        <dbReference type="SAM" id="Phobius"/>
    </source>
</evidence>
<reference evidence="2" key="1">
    <citation type="journal article" date="2018" name="Virology">
        <title>A giant virus infecting green algae encodes key fermentation genes.</title>
        <authorList>
            <person name="Schvarcz C.R."/>
            <person name="Steward G.F."/>
        </authorList>
    </citation>
    <scope>NUCLEOTIDE SEQUENCE [LARGE SCALE GENOMIC DNA]</scope>
</reference>
<dbReference type="Proteomes" id="UP000244773">
    <property type="component" value="Segment"/>
</dbReference>
<protein>
    <submittedName>
        <fullName evidence="2">Uncharacterized protein</fullName>
    </submittedName>
</protein>